<gene>
    <name evidence="1" type="ORF">BpHYR1_052612</name>
</gene>
<evidence type="ECO:0000313" key="1">
    <source>
        <dbReference type="EMBL" id="RNA43134.1"/>
    </source>
</evidence>
<sequence>MFRKIQSNNRTKMEKFCSAHSFRVCDQRYHNQNEMKIFCLVFNKLFNNLFGLVKTEPTKTLTQNFENSLTYFALFLSSARKSENLDLVNYVTQDSHNYVTPRRCWFGDSIESPNILKIYIVYANDKQTKNNGLKQSLIKNKEQKDITYDLRNKNNFFIPPKGLYNDHMESTFGFRTQSLLEEN</sequence>
<keyword evidence="2" id="KW-1185">Reference proteome</keyword>
<protein>
    <submittedName>
        <fullName evidence="1">Uncharacterized protein</fullName>
    </submittedName>
</protein>
<comment type="caution">
    <text evidence="1">The sequence shown here is derived from an EMBL/GenBank/DDBJ whole genome shotgun (WGS) entry which is preliminary data.</text>
</comment>
<reference evidence="1 2" key="1">
    <citation type="journal article" date="2018" name="Sci. Rep.">
        <title>Genomic signatures of local adaptation to the degree of environmental predictability in rotifers.</title>
        <authorList>
            <person name="Franch-Gras L."/>
            <person name="Hahn C."/>
            <person name="Garcia-Roger E.M."/>
            <person name="Carmona M.J."/>
            <person name="Serra M."/>
            <person name="Gomez A."/>
        </authorList>
    </citation>
    <scope>NUCLEOTIDE SEQUENCE [LARGE SCALE GENOMIC DNA]</scope>
    <source>
        <strain evidence="1">HYR1</strain>
    </source>
</reference>
<proteinExistence type="predicted"/>
<dbReference type="EMBL" id="REGN01000271">
    <property type="protein sequence ID" value="RNA43134.1"/>
    <property type="molecule type" value="Genomic_DNA"/>
</dbReference>
<dbReference type="Proteomes" id="UP000276133">
    <property type="component" value="Unassembled WGS sequence"/>
</dbReference>
<organism evidence="1 2">
    <name type="scientific">Brachionus plicatilis</name>
    <name type="common">Marine rotifer</name>
    <name type="synonym">Brachionus muelleri</name>
    <dbReference type="NCBI Taxonomy" id="10195"/>
    <lineage>
        <taxon>Eukaryota</taxon>
        <taxon>Metazoa</taxon>
        <taxon>Spiralia</taxon>
        <taxon>Gnathifera</taxon>
        <taxon>Rotifera</taxon>
        <taxon>Eurotatoria</taxon>
        <taxon>Monogononta</taxon>
        <taxon>Pseudotrocha</taxon>
        <taxon>Ploima</taxon>
        <taxon>Brachionidae</taxon>
        <taxon>Brachionus</taxon>
    </lineage>
</organism>
<name>A0A3M7T512_BRAPC</name>
<dbReference type="AlphaFoldDB" id="A0A3M7T512"/>
<evidence type="ECO:0000313" key="2">
    <source>
        <dbReference type="Proteomes" id="UP000276133"/>
    </source>
</evidence>
<accession>A0A3M7T512</accession>